<dbReference type="Proteomes" id="UP000697127">
    <property type="component" value="Unassembled WGS sequence"/>
</dbReference>
<evidence type="ECO:0000313" key="1">
    <source>
        <dbReference type="EMBL" id="KAG0689838.1"/>
    </source>
</evidence>
<name>A0A9P7BHS7_9ASCO</name>
<sequence length="426" mass="48165">MPDLVDKVFDFTNRFVQGTNSVLLDGYSASKDAFQQGYDVSKSIGGNVINGAKVVCGKVQENVPTTLSSISTLGLSYSSSQPKPPHITNLTVSGLIYAKMSGFVSHNITKIGLGLSIPTVGYASYKLYRYFIPYQRYAERLHNRVRYEVILVIGSINSTFVSKLVSDLNMRGYVVFVTVSDEEELKVVEGINDPDVKPLFIDFTNNSSVKNSLLKLGQFLDTKIEHLNDETYYNFKGVLAIPDYSKLPKIKKLDELSSREYIRLTETFFLKFNTMLHNGVLSFISESNLRREIVENYNNQKVKGGFAKLLFINFMVIPGNDNRRLIHNLSFSINKVFYDLLYTTNGTSIKETIFRIFGKCKDSSLIDMTSLNIVLHKNGSSTLVGPLSTTNLTSYFNKKMTPKDIHYKIFDLLNQEYLMKSYSMEG</sequence>
<dbReference type="AlphaFoldDB" id="A0A9P7BHS7"/>
<reference evidence="1" key="1">
    <citation type="submission" date="2020-11" db="EMBL/GenBank/DDBJ databases">
        <title>Kefir isolates.</title>
        <authorList>
            <person name="Marcisauskas S."/>
            <person name="Kim Y."/>
            <person name="Blasche S."/>
        </authorList>
    </citation>
    <scope>NUCLEOTIDE SEQUENCE</scope>
    <source>
        <strain evidence="1">Olga-1</strain>
    </source>
</reference>
<dbReference type="OrthoDB" id="5308060at2759"/>
<proteinExistence type="predicted"/>
<gene>
    <name evidence="1" type="ORF">C6P40_004357</name>
</gene>
<evidence type="ECO:0000313" key="2">
    <source>
        <dbReference type="Proteomes" id="UP000697127"/>
    </source>
</evidence>
<protein>
    <submittedName>
        <fullName evidence="1">Uncharacterized protein</fullName>
    </submittedName>
</protein>
<dbReference type="InterPro" id="IPR013952">
    <property type="entry name" value="DUF1776_fun"/>
</dbReference>
<dbReference type="EMBL" id="PUHW01000058">
    <property type="protein sequence ID" value="KAG0689838.1"/>
    <property type="molecule type" value="Genomic_DNA"/>
</dbReference>
<comment type="caution">
    <text evidence="1">The sequence shown here is derived from an EMBL/GenBank/DDBJ whole genome shotgun (WGS) entry which is preliminary data.</text>
</comment>
<keyword evidence="2" id="KW-1185">Reference proteome</keyword>
<dbReference type="Pfam" id="PF08643">
    <property type="entry name" value="DUF1776"/>
    <property type="match status" value="1"/>
</dbReference>
<accession>A0A9P7BHS7</accession>
<organism evidence="1 2">
    <name type="scientific">Pichia californica</name>
    <dbReference type="NCBI Taxonomy" id="460514"/>
    <lineage>
        <taxon>Eukaryota</taxon>
        <taxon>Fungi</taxon>
        <taxon>Dikarya</taxon>
        <taxon>Ascomycota</taxon>
        <taxon>Saccharomycotina</taxon>
        <taxon>Pichiomycetes</taxon>
        <taxon>Pichiales</taxon>
        <taxon>Pichiaceae</taxon>
        <taxon>Pichia</taxon>
    </lineage>
</organism>